<feature type="transmembrane region" description="Helical" evidence="8">
    <location>
        <begin position="73"/>
        <end position="96"/>
    </location>
</feature>
<dbReference type="OrthoDB" id="9810952at2"/>
<gene>
    <name evidence="9" type="ORF">RUMCAL_00684</name>
</gene>
<evidence type="ECO:0000313" key="10">
    <source>
        <dbReference type="Proteomes" id="UP000016662"/>
    </source>
</evidence>
<feature type="transmembrane region" description="Helical" evidence="8">
    <location>
        <begin position="392"/>
        <end position="414"/>
    </location>
</feature>
<evidence type="ECO:0000256" key="2">
    <source>
        <dbReference type="ARBA" id="ARBA00022448"/>
    </source>
</evidence>
<dbReference type="Proteomes" id="UP000016662">
    <property type="component" value="Unassembled WGS sequence"/>
</dbReference>
<evidence type="ECO:0000256" key="1">
    <source>
        <dbReference type="ARBA" id="ARBA00004651"/>
    </source>
</evidence>
<dbReference type="eggNOG" id="COG0168">
    <property type="taxonomic scope" value="Bacteria"/>
</dbReference>
<dbReference type="PANTHER" id="PTHR32024:SF1">
    <property type="entry name" value="KTR SYSTEM POTASSIUM UPTAKE PROTEIN B"/>
    <property type="match status" value="1"/>
</dbReference>
<dbReference type="GO" id="GO:0008324">
    <property type="term" value="F:monoatomic cation transmembrane transporter activity"/>
    <property type="evidence" value="ECO:0007669"/>
    <property type="project" value="InterPro"/>
</dbReference>
<protein>
    <submittedName>
        <fullName evidence="9">Potassium uptake protein, TrkH family</fullName>
    </submittedName>
</protein>
<keyword evidence="6" id="KW-0406">Ion transport</keyword>
<keyword evidence="4 8" id="KW-0812">Transmembrane</keyword>
<evidence type="ECO:0000313" key="9">
    <source>
        <dbReference type="EMBL" id="ERJ96937.1"/>
    </source>
</evidence>
<proteinExistence type="predicted"/>
<accession>U2KXB8</accession>
<name>U2KXB8_9FIRM</name>
<comment type="subcellular location">
    <subcellularLocation>
        <location evidence="1">Cell membrane</location>
        <topology evidence="1">Multi-pass membrane protein</topology>
    </subcellularLocation>
</comment>
<evidence type="ECO:0000256" key="5">
    <source>
        <dbReference type="ARBA" id="ARBA00022989"/>
    </source>
</evidence>
<dbReference type="GO" id="GO:0005886">
    <property type="term" value="C:plasma membrane"/>
    <property type="evidence" value="ECO:0007669"/>
    <property type="project" value="UniProtKB-SubCell"/>
</dbReference>
<keyword evidence="2" id="KW-0813">Transport</keyword>
<keyword evidence="7 8" id="KW-0472">Membrane</keyword>
<dbReference type="STRING" id="411473.RUMCAL_00684"/>
<feature type="transmembrane region" description="Helical" evidence="8">
    <location>
        <begin position="224"/>
        <end position="244"/>
    </location>
</feature>
<keyword evidence="5 8" id="KW-1133">Transmembrane helix</keyword>
<dbReference type="HOGENOM" id="CLU_026429_0_1_9"/>
<reference evidence="9 10" key="1">
    <citation type="submission" date="2013-07" db="EMBL/GenBank/DDBJ databases">
        <authorList>
            <person name="Weinstock G."/>
            <person name="Sodergren E."/>
            <person name="Wylie T."/>
            <person name="Fulton L."/>
            <person name="Fulton R."/>
            <person name="Fronick C."/>
            <person name="O'Laughlin M."/>
            <person name="Godfrey J."/>
            <person name="Miner T."/>
            <person name="Herter B."/>
            <person name="Appelbaum E."/>
            <person name="Cordes M."/>
            <person name="Lek S."/>
            <person name="Wollam A."/>
            <person name="Pepin K.H."/>
            <person name="Palsikar V.B."/>
            <person name="Mitreva M."/>
            <person name="Wilson R.K."/>
        </authorList>
    </citation>
    <scope>NUCLEOTIDE SEQUENCE [LARGE SCALE GENOMIC DNA]</scope>
    <source>
        <strain evidence="9 10">ATCC 27760</strain>
    </source>
</reference>
<feature type="transmembrane region" description="Helical" evidence="8">
    <location>
        <begin position="335"/>
        <end position="353"/>
    </location>
</feature>
<organism evidence="9 10">
    <name type="scientific">Ruminococcus callidus ATCC 27760</name>
    <dbReference type="NCBI Taxonomy" id="411473"/>
    <lineage>
        <taxon>Bacteria</taxon>
        <taxon>Bacillati</taxon>
        <taxon>Bacillota</taxon>
        <taxon>Clostridia</taxon>
        <taxon>Eubacteriales</taxon>
        <taxon>Oscillospiraceae</taxon>
        <taxon>Ruminococcus</taxon>
    </lineage>
</organism>
<comment type="caution">
    <text evidence="9">The sequence shown here is derived from an EMBL/GenBank/DDBJ whole genome shotgun (WGS) entry which is preliminary data.</text>
</comment>
<sequence>MRWNRFFTPGRVIAAGFAFLILLGTGLLMLPISHQSGQSLSFIDALFTATSGVCITGLSSIQCNAVLSGFGQAVLLLLIQIGGMGITTLGVGIILLTGKKIGIRERTLIKESLNQPSFQGILRLLKVMLMVTFGIEGAGAVLSFPIFVQDYPVGKAVWLSVFHSVSAFNNAGFDLIGGSSLAVYRNHVPMLLLTTALTICGGLGFVVMLNIAQKRRFRRFSLHTKVVLTMTVLLLTVGTLLLHATQHGLTWVQSFFYSAVTRTSGFSIYDLGDFSNASLLCMVLLMFVGAAPGSTGGGIKVTTLFVCIWSAIAYTRNQHPTVFRRRFSQEVRDKALMIFLMGLSVVLVSTFLLCMLEPDASFIQVLMEATSAFATVGLSCGLTGGLSGLSKLVLILTMYIGRLGPLTVATLWIVQGRRNSEILRPEETISVG</sequence>
<feature type="transmembrane region" description="Helical" evidence="8">
    <location>
        <begin position="127"/>
        <end position="148"/>
    </location>
</feature>
<dbReference type="EMBL" id="AWVF01000087">
    <property type="protein sequence ID" value="ERJ96937.1"/>
    <property type="molecule type" value="Genomic_DNA"/>
</dbReference>
<evidence type="ECO:0000256" key="7">
    <source>
        <dbReference type="ARBA" id="ARBA00023136"/>
    </source>
</evidence>
<dbReference type="GO" id="GO:0030001">
    <property type="term" value="P:metal ion transport"/>
    <property type="evidence" value="ECO:0007669"/>
    <property type="project" value="UniProtKB-ARBA"/>
</dbReference>
<dbReference type="AlphaFoldDB" id="U2KXB8"/>
<evidence type="ECO:0000256" key="4">
    <source>
        <dbReference type="ARBA" id="ARBA00022692"/>
    </source>
</evidence>
<evidence type="ECO:0000256" key="3">
    <source>
        <dbReference type="ARBA" id="ARBA00022475"/>
    </source>
</evidence>
<feature type="transmembrane region" description="Helical" evidence="8">
    <location>
        <begin position="12"/>
        <end position="30"/>
    </location>
</feature>
<feature type="transmembrane region" description="Helical" evidence="8">
    <location>
        <begin position="298"/>
        <end position="315"/>
    </location>
</feature>
<evidence type="ECO:0000256" key="8">
    <source>
        <dbReference type="SAM" id="Phobius"/>
    </source>
</evidence>
<keyword evidence="10" id="KW-1185">Reference proteome</keyword>
<evidence type="ECO:0000256" key="6">
    <source>
        <dbReference type="ARBA" id="ARBA00023065"/>
    </source>
</evidence>
<dbReference type="Pfam" id="PF02386">
    <property type="entry name" value="TrkH"/>
    <property type="match status" value="1"/>
</dbReference>
<dbReference type="InterPro" id="IPR003445">
    <property type="entry name" value="Cat_transpt"/>
</dbReference>
<dbReference type="PANTHER" id="PTHR32024">
    <property type="entry name" value="TRK SYSTEM POTASSIUM UPTAKE PROTEIN TRKG-RELATED"/>
    <property type="match status" value="1"/>
</dbReference>
<dbReference type="RefSeq" id="WP_021682144.1">
    <property type="nucleotide sequence ID" value="NZ_KI260405.1"/>
</dbReference>
<keyword evidence="3" id="KW-1003">Cell membrane</keyword>
<feature type="transmembrane region" description="Helical" evidence="8">
    <location>
        <begin position="190"/>
        <end position="212"/>
    </location>
</feature>
<dbReference type="PATRIC" id="fig|411473.3.peg.538"/>